<keyword evidence="3" id="KW-0285">Flavoprotein</keyword>
<dbReference type="Pfam" id="PF05199">
    <property type="entry name" value="GMC_oxred_C"/>
    <property type="match status" value="1"/>
</dbReference>
<keyword evidence="9" id="KW-1185">Reference proteome</keyword>
<dbReference type="EMBL" id="AP012603">
    <property type="protein sequence ID" value="BAM89035.1"/>
    <property type="molecule type" value="Genomic_DNA"/>
</dbReference>
<evidence type="ECO:0000256" key="3">
    <source>
        <dbReference type="ARBA" id="ARBA00022630"/>
    </source>
</evidence>
<evidence type="ECO:0000256" key="2">
    <source>
        <dbReference type="ARBA" id="ARBA00010790"/>
    </source>
</evidence>
<dbReference type="InterPro" id="IPR051473">
    <property type="entry name" value="P2Ox-like"/>
</dbReference>
<dbReference type="PANTHER" id="PTHR42784:SF1">
    <property type="entry name" value="PYRANOSE 2-OXIDASE"/>
    <property type="match status" value="1"/>
</dbReference>
<dbReference type="STRING" id="1245469.S58_30350"/>
<keyword evidence="4" id="KW-0274">FAD</keyword>
<accession>M4ZS27</accession>
<feature type="domain" description="Glucose-methanol-choline oxidoreductase C-terminal" evidence="7">
    <location>
        <begin position="353"/>
        <end position="474"/>
    </location>
</feature>
<name>M4ZS27_9BRAD</name>
<proteinExistence type="inferred from homology"/>
<dbReference type="Gene3D" id="3.50.50.60">
    <property type="entry name" value="FAD/NAD(P)-binding domain"/>
    <property type="match status" value="2"/>
</dbReference>
<dbReference type="OrthoDB" id="9798604at2"/>
<dbReference type="PANTHER" id="PTHR42784">
    <property type="entry name" value="PYRANOSE 2-OXIDASE"/>
    <property type="match status" value="1"/>
</dbReference>
<dbReference type="SUPFAM" id="SSF51905">
    <property type="entry name" value="FAD/NAD(P)-binding domain"/>
    <property type="match status" value="1"/>
</dbReference>
<reference evidence="8 9" key="1">
    <citation type="journal article" date="2013" name="Appl. Environ. Microbiol.">
        <title>Genome analysis suggests that the soil oligotrophic bacterium Agromonas oligotrophica (Bradyrhizobium oligotrophicum) is a nitrogen-fixing symbiont of Aeschynomene indica.</title>
        <authorList>
            <person name="Okubo T."/>
            <person name="Fukushima S."/>
            <person name="Itakura M."/>
            <person name="Oshima K."/>
            <person name="Longtonglang A."/>
            <person name="Teaumroong N."/>
            <person name="Mitsui H."/>
            <person name="Hattori M."/>
            <person name="Hattori R."/>
            <person name="Hattori T."/>
            <person name="Minamisawa K."/>
        </authorList>
    </citation>
    <scope>NUCLEOTIDE SEQUENCE [LARGE SCALE GENOMIC DNA]</scope>
    <source>
        <strain evidence="8 9">S58</strain>
    </source>
</reference>
<dbReference type="KEGG" id="aol:S58_30350"/>
<protein>
    <submittedName>
        <fullName evidence="8">FAD dependent oxidoreductase</fullName>
    </submittedName>
</protein>
<comment type="similarity">
    <text evidence="2">Belongs to the GMC oxidoreductase family.</text>
</comment>
<dbReference type="InterPro" id="IPR002938">
    <property type="entry name" value="FAD-bd"/>
</dbReference>
<dbReference type="Proteomes" id="UP000011841">
    <property type="component" value="Chromosome"/>
</dbReference>
<evidence type="ECO:0000256" key="5">
    <source>
        <dbReference type="ARBA" id="ARBA00023002"/>
    </source>
</evidence>
<evidence type="ECO:0000256" key="1">
    <source>
        <dbReference type="ARBA" id="ARBA00001974"/>
    </source>
</evidence>
<dbReference type="Pfam" id="PF01494">
    <property type="entry name" value="FAD_binding_3"/>
    <property type="match status" value="1"/>
</dbReference>
<dbReference type="eggNOG" id="COG2303">
    <property type="taxonomic scope" value="Bacteria"/>
</dbReference>
<dbReference type="PATRIC" id="fig|1245469.3.peg.3101"/>
<evidence type="ECO:0000313" key="9">
    <source>
        <dbReference type="Proteomes" id="UP000011841"/>
    </source>
</evidence>
<evidence type="ECO:0000256" key="4">
    <source>
        <dbReference type="ARBA" id="ARBA00022827"/>
    </source>
</evidence>
<dbReference type="HOGENOM" id="CLU_008878_4_1_5"/>
<feature type="domain" description="FAD-binding" evidence="6">
    <location>
        <begin position="16"/>
        <end position="48"/>
    </location>
</feature>
<evidence type="ECO:0000259" key="6">
    <source>
        <dbReference type="Pfam" id="PF01494"/>
    </source>
</evidence>
<dbReference type="InterPro" id="IPR007867">
    <property type="entry name" value="GMC_OxRtase_C"/>
</dbReference>
<evidence type="ECO:0000259" key="7">
    <source>
        <dbReference type="Pfam" id="PF05199"/>
    </source>
</evidence>
<dbReference type="GO" id="GO:0071949">
    <property type="term" value="F:FAD binding"/>
    <property type="evidence" value="ECO:0007669"/>
    <property type="project" value="InterPro"/>
</dbReference>
<dbReference type="GO" id="GO:0016614">
    <property type="term" value="F:oxidoreductase activity, acting on CH-OH group of donors"/>
    <property type="evidence" value="ECO:0007669"/>
    <property type="project" value="InterPro"/>
</dbReference>
<evidence type="ECO:0000313" key="8">
    <source>
        <dbReference type="EMBL" id="BAM89035.1"/>
    </source>
</evidence>
<organism evidence="8 9">
    <name type="scientific">Bradyrhizobium oligotrophicum S58</name>
    <dbReference type="NCBI Taxonomy" id="1245469"/>
    <lineage>
        <taxon>Bacteria</taxon>
        <taxon>Pseudomonadati</taxon>
        <taxon>Pseudomonadota</taxon>
        <taxon>Alphaproteobacteria</taxon>
        <taxon>Hyphomicrobiales</taxon>
        <taxon>Nitrobacteraceae</taxon>
        <taxon>Bradyrhizobium</taxon>
    </lineage>
</organism>
<dbReference type="AlphaFoldDB" id="M4ZS27"/>
<gene>
    <name evidence="8" type="ORF">S58_30350</name>
</gene>
<sequence length="488" mass="52999">MIRNGKDIPNGSVVSTEVCIIGSGPAGITAAYCLQKAGRKVTLIEGSRDYNNNRDASWPDKVLLYNGLADGLFATNEPDFLILPYVNHTSPAWERERIFGGTSTHWGGQSRPLDPITFEKRPGFPGWPIKRADLDPYYAQAAALCKLHGDDFSADSWAATLRAEAPHLAGFDTEMYQFIGGNYLNFATRTFDGQTIGQSPVDVILNASLLDIDHGNGVVSGLRVASMDDATPPQKATEFTVKADVYVLACGAVANARQLLLSNAGNEHDQVGRYFMCHPLATGQVVTITKPYLTNAESRLMGGQMANGRPWTDSNGVKVTGRFSPSAEQQRNHAIGSCWFWSGGGGYYFEMAPNPDSRVRLADTLDPVFGQRQTHITWELSPRDEATYNQSTQLFKTAVNQRKGDVAFASWQSVKSQLVDNGHHIGTTRMSADPTQGVVDANLKVHSLDNLYIAGSSVFAAAGISNPTFTIITLSIRLAEHLNHALGS</sequence>
<keyword evidence="5" id="KW-0560">Oxidoreductase</keyword>
<comment type="cofactor">
    <cofactor evidence="1">
        <name>FAD</name>
        <dbReference type="ChEBI" id="CHEBI:57692"/>
    </cofactor>
</comment>
<dbReference type="InterPro" id="IPR036188">
    <property type="entry name" value="FAD/NAD-bd_sf"/>
</dbReference>